<evidence type="ECO:0000256" key="4">
    <source>
        <dbReference type="ARBA" id="ARBA00022840"/>
    </source>
</evidence>
<evidence type="ECO:0000256" key="1">
    <source>
        <dbReference type="ARBA" id="ARBA00005417"/>
    </source>
</evidence>
<evidence type="ECO:0000313" key="6">
    <source>
        <dbReference type="EMBL" id="HIZ62260.1"/>
    </source>
</evidence>
<keyword evidence="3" id="KW-0547">Nucleotide-binding</keyword>
<keyword evidence="2" id="KW-0813">Transport</keyword>
<evidence type="ECO:0000256" key="3">
    <source>
        <dbReference type="ARBA" id="ARBA00022741"/>
    </source>
</evidence>
<reference evidence="6" key="2">
    <citation type="submission" date="2021-04" db="EMBL/GenBank/DDBJ databases">
        <authorList>
            <person name="Gilroy R."/>
        </authorList>
    </citation>
    <scope>NUCLEOTIDE SEQUENCE</scope>
    <source>
        <strain evidence="6">CHK188-11489</strain>
    </source>
</reference>
<dbReference type="GO" id="GO:0016020">
    <property type="term" value="C:membrane"/>
    <property type="evidence" value="ECO:0007669"/>
    <property type="project" value="InterPro"/>
</dbReference>
<dbReference type="EMBL" id="DXBF01000052">
    <property type="protein sequence ID" value="HIZ62260.1"/>
    <property type="molecule type" value="Genomic_DNA"/>
</dbReference>
<gene>
    <name evidence="6" type="ORF">H9724_05770</name>
</gene>
<dbReference type="GO" id="GO:0016887">
    <property type="term" value="F:ATP hydrolysis activity"/>
    <property type="evidence" value="ECO:0007669"/>
    <property type="project" value="InterPro"/>
</dbReference>
<dbReference type="InterPro" id="IPR003593">
    <property type="entry name" value="AAA+_ATPase"/>
</dbReference>
<comment type="caution">
    <text evidence="6">The sequence shown here is derived from an EMBL/GenBank/DDBJ whole genome shotgun (WGS) entry which is preliminary data.</text>
</comment>
<dbReference type="GO" id="GO:0005524">
    <property type="term" value="F:ATP binding"/>
    <property type="evidence" value="ECO:0007669"/>
    <property type="project" value="UniProtKB-KW"/>
</dbReference>
<dbReference type="InterPro" id="IPR003439">
    <property type="entry name" value="ABC_transporter-like_ATP-bd"/>
</dbReference>
<dbReference type="Pfam" id="PF00005">
    <property type="entry name" value="ABC_tran"/>
    <property type="match status" value="1"/>
</dbReference>
<dbReference type="PANTHER" id="PTHR46743">
    <property type="entry name" value="TEICHOIC ACIDS EXPORT ATP-BINDING PROTEIN TAGH"/>
    <property type="match status" value="1"/>
</dbReference>
<keyword evidence="4 6" id="KW-0067">ATP-binding</keyword>
<reference evidence="6" key="1">
    <citation type="journal article" date="2021" name="PeerJ">
        <title>Extensive microbial diversity within the chicken gut microbiome revealed by metagenomics and culture.</title>
        <authorList>
            <person name="Gilroy R."/>
            <person name="Ravi A."/>
            <person name="Getino M."/>
            <person name="Pursley I."/>
            <person name="Horton D.L."/>
            <person name="Alikhan N.F."/>
            <person name="Baker D."/>
            <person name="Gharbi K."/>
            <person name="Hall N."/>
            <person name="Watson M."/>
            <person name="Adriaenssens E.M."/>
            <person name="Foster-Nyarko E."/>
            <person name="Jarju S."/>
            <person name="Secka A."/>
            <person name="Antonio M."/>
            <person name="Oren A."/>
            <person name="Chaudhuri R.R."/>
            <person name="La Ragione R."/>
            <person name="Hildebrand F."/>
            <person name="Pallen M.J."/>
        </authorList>
    </citation>
    <scope>NUCLEOTIDE SEQUENCE</scope>
    <source>
        <strain evidence="6">CHK188-11489</strain>
    </source>
</reference>
<dbReference type="AlphaFoldDB" id="A0A9D2FKW2"/>
<name>A0A9D2FKW2_9FIRM</name>
<dbReference type="GO" id="GO:0140359">
    <property type="term" value="F:ABC-type transporter activity"/>
    <property type="evidence" value="ECO:0007669"/>
    <property type="project" value="InterPro"/>
</dbReference>
<dbReference type="PANTHER" id="PTHR46743:SF2">
    <property type="entry name" value="TEICHOIC ACIDS EXPORT ATP-BINDING PROTEIN TAGH"/>
    <property type="match status" value="1"/>
</dbReference>
<dbReference type="Proteomes" id="UP000824105">
    <property type="component" value="Unassembled WGS sequence"/>
</dbReference>
<dbReference type="CDD" id="cd03220">
    <property type="entry name" value="ABC_KpsT_Wzt"/>
    <property type="match status" value="1"/>
</dbReference>
<dbReference type="Gene3D" id="3.40.50.300">
    <property type="entry name" value="P-loop containing nucleotide triphosphate hydrolases"/>
    <property type="match status" value="1"/>
</dbReference>
<evidence type="ECO:0000256" key="2">
    <source>
        <dbReference type="ARBA" id="ARBA00022448"/>
    </source>
</evidence>
<evidence type="ECO:0000259" key="5">
    <source>
        <dbReference type="PROSITE" id="PS50893"/>
    </source>
</evidence>
<dbReference type="InterPro" id="IPR050683">
    <property type="entry name" value="Bact_Polysacc_Export_ATP-bd"/>
</dbReference>
<sequence length="428" mass="48197">MQQQKDIMIRVRDVKKKYRLGQIGGGTLRGDLQSWWARKRGKEDPNTLIGTDQRLVGTTFMALNGVSFEVKKGEAVGIIGSNGAGKSTLLKLLTHVTAPTEGDIDLYGRVASMLEVGTGFHPEMTGRENVYLNGAILGMTRAEIDAKMAEIIEFSEVGDFIDTPVKRYSSGMYVKLAFSVAAHLDSEIMIMDEVLAVGDMKFQKKCLTKMRQAARRDGKTVLYVSHNMATIRDLCDRCIVLDQGRIVFDGDVDEGIAIYLSQKSQSTDYVDYSAYKRDNWFRRDNLRLQSVRFLVPSVESIERTKPVRAEYVILAREESRQAGLRFEVRDEVGNPLATSCLYDLSLHPGLNRFTAEYDFQVLSPGQYSNYFTLFTLGEGGTHTVEDWVPGIQFQLVHTFMAGELEWNPKEWGPVELPRTKLVEQESKA</sequence>
<accession>A0A9D2FKW2</accession>
<proteinExistence type="inferred from homology"/>
<dbReference type="InterPro" id="IPR027417">
    <property type="entry name" value="P-loop_NTPase"/>
</dbReference>
<comment type="similarity">
    <text evidence="1">Belongs to the ABC transporter superfamily.</text>
</comment>
<evidence type="ECO:0000313" key="7">
    <source>
        <dbReference type="Proteomes" id="UP000824105"/>
    </source>
</evidence>
<dbReference type="InterPro" id="IPR015860">
    <property type="entry name" value="ABC_transpr_TagH-like"/>
</dbReference>
<feature type="domain" description="ABC transporter" evidence="5">
    <location>
        <begin position="48"/>
        <end position="268"/>
    </location>
</feature>
<organism evidence="6 7">
    <name type="scientific">Candidatus Gemmiger avistercoris</name>
    <dbReference type="NCBI Taxonomy" id="2838606"/>
    <lineage>
        <taxon>Bacteria</taxon>
        <taxon>Bacillati</taxon>
        <taxon>Bacillota</taxon>
        <taxon>Clostridia</taxon>
        <taxon>Eubacteriales</taxon>
        <taxon>Gemmiger</taxon>
    </lineage>
</organism>
<dbReference type="PROSITE" id="PS50893">
    <property type="entry name" value="ABC_TRANSPORTER_2"/>
    <property type="match status" value="1"/>
</dbReference>
<dbReference type="SUPFAM" id="SSF52540">
    <property type="entry name" value="P-loop containing nucleoside triphosphate hydrolases"/>
    <property type="match status" value="1"/>
</dbReference>
<dbReference type="SMART" id="SM00382">
    <property type="entry name" value="AAA"/>
    <property type="match status" value="1"/>
</dbReference>
<protein>
    <submittedName>
        <fullName evidence="6">ABC transporter ATP-binding protein</fullName>
    </submittedName>
</protein>